<proteinExistence type="predicted"/>
<protein>
    <recommendedName>
        <fullName evidence="4">TPX2 C-terminal domain-containing protein</fullName>
    </recommendedName>
</protein>
<feature type="region of interest" description="Disordered" evidence="1">
    <location>
        <begin position="565"/>
        <end position="635"/>
    </location>
</feature>
<evidence type="ECO:0000256" key="1">
    <source>
        <dbReference type="SAM" id="MobiDB-lite"/>
    </source>
</evidence>
<feature type="compositionally biased region" description="Polar residues" evidence="1">
    <location>
        <begin position="579"/>
        <end position="589"/>
    </location>
</feature>
<dbReference type="EMBL" id="OX451737">
    <property type="protein sequence ID" value="CAI8598123.1"/>
    <property type="molecule type" value="Genomic_DNA"/>
</dbReference>
<sequence length="635" mass="70272">MAESSPSPCLFRSFSVPSDTSCAPHEDGNNHSWVSLSLGNPLRALGESISFGRYMSESLNWEKWSVFTQNRYVEEAEKYSKPGSVAAKKAYFEAHYKRKAAEKAAALVEEANRTYDSETFERNCSDAPAQIRLEADSVETVDEEISKDIVDYQVVDCDGTERCKWDDRETDLEIKSEADSIEITNIEVDKETIVYQVVDCDDTNQCKWNGKENDLEIKSEAGSIEITDIEMNEDTVDYQVVVCDDTNQCKWDDRENDLDVSNVEVAEKVLYPYNDMNPNVESHVIIDNSNQLDHVEVRKNSVISIEEKAPDPGITVLDVLALPVKEREITSSPKSLAKTGADKLPHSHDQRKSSAAARRIGMISGLKCDNSIGDIVEKKRLTARSLRTSINLPSGTGETSKTADAALRSRNATNRFLPSKNSVGSLVENKRLATSSLHMSINVSSGTGLANKTTTASVKPRNGTNFVAKSLKSIGASIEKRLTARPLSMSINLSSGAGETTRTATQASHDLLNQAPANLPSQGRSCLKSSSTTQSSPRLPTKSLPFRFRSEERAIKRKEFLQRMEETKSKVEEKVQIQRKATSSSSTIKNLGKSRKPPLSTNNSKRITEINNRTWQSGTSLSNTSWENASPNIQH</sequence>
<dbReference type="Proteomes" id="UP001157006">
    <property type="component" value="Chromosome 2"/>
</dbReference>
<feature type="compositionally biased region" description="Polar residues" evidence="1">
    <location>
        <begin position="599"/>
        <end position="635"/>
    </location>
</feature>
<organism evidence="2 3">
    <name type="scientific">Vicia faba</name>
    <name type="common">Broad bean</name>
    <name type="synonym">Faba vulgaris</name>
    <dbReference type="NCBI Taxonomy" id="3906"/>
    <lineage>
        <taxon>Eukaryota</taxon>
        <taxon>Viridiplantae</taxon>
        <taxon>Streptophyta</taxon>
        <taxon>Embryophyta</taxon>
        <taxon>Tracheophyta</taxon>
        <taxon>Spermatophyta</taxon>
        <taxon>Magnoliopsida</taxon>
        <taxon>eudicotyledons</taxon>
        <taxon>Gunneridae</taxon>
        <taxon>Pentapetalae</taxon>
        <taxon>rosids</taxon>
        <taxon>fabids</taxon>
        <taxon>Fabales</taxon>
        <taxon>Fabaceae</taxon>
        <taxon>Papilionoideae</taxon>
        <taxon>50 kb inversion clade</taxon>
        <taxon>NPAAA clade</taxon>
        <taxon>Hologalegina</taxon>
        <taxon>IRL clade</taxon>
        <taxon>Fabeae</taxon>
        <taxon>Vicia</taxon>
    </lineage>
</organism>
<evidence type="ECO:0008006" key="4">
    <source>
        <dbReference type="Google" id="ProtNLM"/>
    </source>
</evidence>
<evidence type="ECO:0000313" key="3">
    <source>
        <dbReference type="Proteomes" id="UP001157006"/>
    </source>
</evidence>
<gene>
    <name evidence="2" type="ORF">VFH_II113400</name>
</gene>
<dbReference type="PANTHER" id="PTHR47067">
    <property type="entry name" value="TPX2 (TARGETING PROTEIN FOR XKLP2) PROTEIN FAMILY-RELATED"/>
    <property type="match status" value="1"/>
</dbReference>
<feature type="compositionally biased region" description="Basic and acidic residues" evidence="1">
    <location>
        <begin position="340"/>
        <end position="352"/>
    </location>
</feature>
<name>A0AAV0ZM61_VICFA</name>
<feature type="compositionally biased region" description="Basic and acidic residues" evidence="1">
    <location>
        <begin position="565"/>
        <end position="576"/>
    </location>
</feature>
<keyword evidence="3" id="KW-1185">Reference proteome</keyword>
<feature type="region of interest" description="Disordered" evidence="1">
    <location>
        <begin position="330"/>
        <end position="356"/>
    </location>
</feature>
<feature type="region of interest" description="Disordered" evidence="1">
    <location>
        <begin position="515"/>
        <end position="543"/>
    </location>
</feature>
<dbReference type="PANTHER" id="PTHR47067:SF16">
    <property type="entry name" value="TPX2 (TARGETING PROTEIN FOR XKLP2) PROTEIN FAMILY"/>
    <property type="match status" value="1"/>
</dbReference>
<reference evidence="2 3" key="1">
    <citation type="submission" date="2023-01" db="EMBL/GenBank/DDBJ databases">
        <authorList>
            <person name="Kreplak J."/>
        </authorList>
    </citation>
    <scope>NUCLEOTIDE SEQUENCE [LARGE SCALE GENOMIC DNA]</scope>
</reference>
<dbReference type="AlphaFoldDB" id="A0AAV0ZM61"/>
<accession>A0AAV0ZM61</accession>
<dbReference type="InterPro" id="IPR044216">
    <property type="entry name" value="WDL7"/>
</dbReference>
<evidence type="ECO:0000313" key="2">
    <source>
        <dbReference type="EMBL" id="CAI8598123.1"/>
    </source>
</evidence>
<feature type="compositionally biased region" description="Polar residues" evidence="1">
    <location>
        <begin position="515"/>
        <end position="528"/>
    </location>
</feature>